<dbReference type="AlphaFoldDB" id="A0A4Y2F2Y5"/>
<evidence type="ECO:0000313" key="3">
    <source>
        <dbReference type="EMBL" id="GBM35117.1"/>
    </source>
</evidence>
<sequence>MSGHLGDLSPTQEQALKELREIFKDELLPQHDDHLLLQFLRARRFDLKKTEEMFRKHLQFRKEFSEDYFVNEYKPPKILVDHLLPPVLGYDKDGCPVRLVHIGHQDIKGLLCCVRRPEIRKCITWFLDTDKEEMRKRSRETGVHVEKRTFIFDLDGLSLKQIYRRDVYELAISFIKLYEYNYPENLKVAFIINTPSFFYYLFSMIKSLLSEDTVDKLKIYGYNGWKEDLLEHIDADLLPVIYGGTRTDPDGNPKCPSLVRVFSPVPQEFYLKNLNCLSENSENVRKVTVGRRSKCSIHLKVDVPGSTVGWEVECTRNDIKMYLVYAEGPSPETVVKPVNVSSDFGAEIGCYLAERTGKYSLVLDNSYSIFRNKQVLYKAYVTACTSKNSDVLKTVLSEKENC</sequence>
<dbReference type="SUPFAM" id="SSF46938">
    <property type="entry name" value="CRAL/TRIO N-terminal domain"/>
    <property type="match status" value="1"/>
</dbReference>
<dbReference type="PROSITE" id="PS50191">
    <property type="entry name" value="CRAL_TRIO"/>
    <property type="match status" value="1"/>
</dbReference>
<name>A0A4Y2F2Y5_ARAVE</name>
<accession>A0A4Y2F2Y5</accession>
<dbReference type="Gene3D" id="3.40.525.10">
    <property type="entry name" value="CRAL-TRIO lipid binding domain"/>
    <property type="match status" value="1"/>
</dbReference>
<dbReference type="PANTHER" id="PTHR23324">
    <property type="entry name" value="SEC14 RELATED PROTEIN"/>
    <property type="match status" value="1"/>
</dbReference>
<dbReference type="Pfam" id="PF03765">
    <property type="entry name" value="CRAL_TRIO_N"/>
    <property type="match status" value="1"/>
</dbReference>
<dbReference type="InterPro" id="IPR009038">
    <property type="entry name" value="GOLD_dom"/>
</dbReference>
<dbReference type="PANTHER" id="PTHR23324:SF83">
    <property type="entry name" value="SEC14-LIKE PROTEIN 2"/>
    <property type="match status" value="1"/>
</dbReference>
<dbReference type="PROSITE" id="PS50866">
    <property type="entry name" value="GOLD"/>
    <property type="match status" value="1"/>
</dbReference>
<feature type="domain" description="CRAL-TRIO" evidence="1">
    <location>
        <begin position="75"/>
        <end position="250"/>
    </location>
</feature>
<evidence type="ECO:0000313" key="4">
    <source>
        <dbReference type="Proteomes" id="UP000499080"/>
    </source>
</evidence>
<keyword evidence="4" id="KW-1185">Reference proteome</keyword>
<dbReference type="OrthoDB" id="1434354at2759"/>
<dbReference type="InterPro" id="IPR036273">
    <property type="entry name" value="CRAL/TRIO_N_dom_sf"/>
</dbReference>
<feature type="domain" description="GOLD" evidence="2">
    <location>
        <begin position="274"/>
        <end position="381"/>
    </location>
</feature>
<dbReference type="GO" id="GO:0005737">
    <property type="term" value="C:cytoplasm"/>
    <property type="evidence" value="ECO:0007669"/>
    <property type="project" value="TreeGrafter"/>
</dbReference>
<proteinExistence type="predicted"/>
<dbReference type="EMBL" id="BGPR01000776">
    <property type="protein sequence ID" value="GBM35117.1"/>
    <property type="molecule type" value="Genomic_DNA"/>
</dbReference>
<evidence type="ECO:0000259" key="1">
    <source>
        <dbReference type="PROSITE" id="PS50191"/>
    </source>
</evidence>
<dbReference type="Proteomes" id="UP000499080">
    <property type="component" value="Unassembled WGS sequence"/>
</dbReference>
<dbReference type="CDD" id="cd00170">
    <property type="entry name" value="SEC14"/>
    <property type="match status" value="1"/>
</dbReference>
<dbReference type="PRINTS" id="PR00180">
    <property type="entry name" value="CRETINALDHBP"/>
</dbReference>
<dbReference type="InterPro" id="IPR036598">
    <property type="entry name" value="GOLD_dom_sf"/>
</dbReference>
<dbReference type="Pfam" id="PF00650">
    <property type="entry name" value="CRAL_TRIO"/>
    <property type="match status" value="1"/>
</dbReference>
<dbReference type="SMART" id="SM01100">
    <property type="entry name" value="CRAL_TRIO_N"/>
    <property type="match status" value="1"/>
</dbReference>
<dbReference type="InterPro" id="IPR011074">
    <property type="entry name" value="CRAL/TRIO_N_dom"/>
</dbReference>
<dbReference type="Gene3D" id="2.60.120.680">
    <property type="entry name" value="GOLD domain"/>
    <property type="match status" value="1"/>
</dbReference>
<dbReference type="SMART" id="SM00516">
    <property type="entry name" value="SEC14"/>
    <property type="match status" value="1"/>
</dbReference>
<comment type="caution">
    <text evidence="3">The sequence shown here is derived from an EMBL/GenBank/DDBJ whole genome shotgun (WGS) entry which is preliminary data.</text>
</comment>
<reference evidence="3 4" key="1">
    <citation type="journal article" date="2019" name="Sci. Rep.">
        <title>Orb-weaving spider Araneus ventricosus genome elucidates the spidroin gene catalogue.</title>
        <authorList>
            <person name="Kono N."/>
            <person name="Nakamura H."/>
            <person name="Ohtoshi R."/>
            <person name="Moran D.A.P."/>
            <person name="Shinohara A."/>
            <person name="Yoshida Y."/>
            <person name="Fujiwara M."/>
            <person name="Mori M."/>
            <person name="Tomita M."/>
            <person name="Arakawa K."/>
        </authorList>
    </citation>
    <scope>NUCLEOTIDE SEQUENCE [LARGE SCALE GENOMIC DNA]</scope>
</reference>
<evidence type="ECO:0000259" key="2">
    <source>
        <dbReference type="PROSITE" id="PS50866"/>
    </source>
</evidence>
<dbReference type="SUPFAM" id="SSF101576">
    <property type="entry name" value="Supernatant protein factor (SPF), C-terminal domain"/>
    <property type="match status" value="1"/>
</dbReference>
<protein>
    <submittedName>
        <fullName evidence="3">SEC14-like protein 2</fullName>
    </submittedName>
</protein>
<dbReference type="InterPro" id="IPR001251">
    <property type="entry name" value="CRAL-TRIO_dom"/>
</dbReference>
<dbReference type="SUPFAM" id="SSF52087">
    <property type="entry name" value="CRAL/TRIO domain"/>
    <property type="match status" value="1"/>
</dbReference>
<organism evidence="3 4">
    <name type="scientific">Araneus ventricosus</name>
    <name type="common">Orbweaver spider</name>
    <name type="synonym">Epeira ventricosa</name>
    <dbReference type="NCBI Taxonomy" id="182803"/>
    <lineage>
        <taxon>Eukaryota</taxon>
        <taxon>Metazoa</taxon>
        <taxon>Ecdysozoa</taxon>
        <taxon>Arthropoda</taxon>
        <taxon>Chelicerata</taxon>
        <taxon>Arachnida</taxon>
        <taxon>Araneae</taxon>
        <taxon>Araneomorphae</taxon>
        <taxon>Entelegynae</taxon>
        <taxon>Araneoidea</taxon>
        <taxon>Araneidae</taxon>
        <taxon>Araneus</taxon>
    </lineage>
</organism>
<dbReference type="InterPro" id="IPR051064">
    <property type="entry name" value="SEC14/CRAL-TRIO_domain"/>
</dbReference>
<dbReference type="InterPro" id="IPR036865">
    <property type="entry name" value="CRAL-TRIO_dom_sf"/>
</dbReference>
<gene>
    <name evidence="3" type="primary">Sec14l2_11</name>
    <name evidence="3" type="ORF">AVEN_40340_1</name>
</gene>